<evidence type="ECO:0000313" key="3">
    <source>
        <dbReference type="Proteomes" id="UP000627573"/>
    </source>
</evidence>
<dbReference type="InterPro" id="IPR002629">
    <property type="entry name" value="Met_Synth_C/arc"/>
</dbReference>
<organism evidence="2 3">
    <name type="scientific">Rhodococcus erythropolis</name>
    <name type="common">Arthrobacter picolinophilus</name>
    <dbReference type="NCBI Taxonomy" id="1833"/>
    <lineage>
        <taxon>Bacteria</taxon>
        <taxon>Bacillati</taxon>
        <taxon>Actinomycetota</taxon>
        <taxon>Actinomycetes</taxon>
        <taxon>Mycobacteriales</taxon>
        <taxon>Nocardiaceae</taxon>
        <taxon>Rhodococcus</taxon>
        <taxon>Rhodococcus erythropolis group</taxon>
    </lineage>
</organism>
<feature type="domain" description="Cobalamin-independent methionine synthase MetE C-terminal/archaeal" evidence="1">
    <location>
        <begin position="12"/>
        <end position="331"/>
    </location>
</feature>
<sequence length="340" mass="35654">MTQQVSIGGLVTGIGSWPGTDARESAATILGELGGFPHLVELPSRGLGADMVGRAGAILVDINLDASTRAYRVVPRRGNVAKRAEDFLNQDLDALEEAWESARLVGGDHVIKLQAAGPLTLGAEIEVANGSRVLVDRGALRDIAESLGEGLARHAAEVTRRTGARVVIQLDEPQIAAVLAGSLPGRTKMESVPALPEPEALAVLDSTISGCGLPTIVHSCGADMPWDLMRRSQAFGVSFDMSLIGSRDLDGIGQLFDAGKELALGLVPSAPPEKPVTWKECAMPAVTLLDRLGFSRELLQNQVAVTPSCGLASASLEWSRAALRLCTDVGKALVDDPSAF</sequence>
<accession>A0A0C2ZVQ9</accession>
<dbReference type="InterPro" id="IPR038071">
    <property type="entry name" value="UROD/MetE-like_sf"/>
</dbReference>
<dbReference type="Proteomes" id="UP000627573">
    <property type="component" value="Unassembled WGS sequence"/>
</dbReference>
<keyword evidence="3" id="KW-1185">Reference proteome</keyword>
<dbReference type="SUPFAM" id="SSF51726">
    <property type="entry name" value="UROD/MetE-like"/>
    <property type="match status" value="1"/>
</dbReference>
<protein>
    <submittedName>
        <fullName evidence="2">Methionine synthase</fullName>
    </submittedName>
</protein>
<dbReference type="GO" id="GO:0008270">
    <property type="term" value="F:zinc ion binding"/>
    <property type="evidence" value="ECO:0007669"/>
    <property type="project" value="InterPro"/>
</dbReference>
<evidence type="ECO:0000259" key="1">
    <source>
        <dbReference type="Pfam" id="PF01717"/>
    </source>
</evidence>
<dbReference type="GO" id="GO:0009086">
    <property type="term" value="P:methionine biosynthetic process"/>
    <property type="evidence" value="ECO:0007669"/>
    <property type="project" value="InterPro"/>
</dbReference>
<comment type="caution">
    <text evidence="2">The sequence shown here is derived from an EMBL/GenBank/DDBJ whole genome shotgun (WGS) entry which is preliminary data.</text>
</comment>
<evidence type="ECO:0000313" key="2">
    <source>
        <dbReference type="EMBL" id="MBH5141562.1"/>
    </source>
</evidence>
<reference evidence="2 3" key="1">
    <citation type="submission" date="2020-12" db="EMBL/GenBank/DDBJ databases">
        <title>Draft genome sequence of furan degrading bacterial strain FUR100.</title>
        <authorList>
            <person name="Woiski C."/>
        </authorList>
    </citation>
    <scope>NUCLEOTIDE SEQUENCE [LARGE SCALE GENOMIC DNA]</scope>
    <source>
        <strain evidence="2 3">FUR100</strain>
    </source>
</reference>
<dbReference type="GO" id="GO:0003871">
    <property type="term" value="F:5-methyltetrahydropteroyltriglutamate-homocysteine S-methyltransferase activity"/>
    <property type="evidence" value="ECO:0007669"/>
    <property type="project" value="InterPro"/>
</dbReference>
<proteinExistence type="predicted"/>
<dbReference type="Pfam" id="PF01717">
    <property type="entry name" value="Meth_synt_2"/>
    <property type="match status" value="1"/>
</dbReference>
<dbReference type="RefSeq" id="WP_042951487.1">
    <property type="nucleotide sequence ID" value="NZ_JAECSB010000017.1"/>
</dbReference>
<name>A0A0C2ZVQ9_RHOER</name>
<dbReference type="EMBL" id="JAECSB010000017">
    <property type="protein sequence ID" value="MBH5141562.1"/>
    <property type="molecule type" value="Genomic_DNA"/>
</dbReference>
<dbReference type="Gene3D" id="3.20.20.210">
    <property type="match status" value="1"/>
</dbReference>
<dbReference type="AlphaFoldDB" id="A0A0C2ZVQ9"/>
<gene>
    <name evidence="2" type="ORF">I3517_02895</name>
</gene>